<dbReference type="Proteomes" id="UP000325105">
    <property type="component" value="Unassembled WGS sequence"/>
</dbReference>
<sequence length="279" mass="31667">MIACTQVQMNNYLHMNVRLFLLWIGSLFLLSSCEELIDIDLNEGDPRVVIEAQLSDLGDVQRVRVSASVAFNEPFNSRPLAGATVVVRDDRGGSFLFQYEDNGYYVHHTFRPMVGRSYFLQVNVGQERYESVCRMPQYVEVDSIGVLEETIFGDPYYFATFKFNDPADMPNYYLYELSINGGTFRFASALNDKFNDGLYVTHQISDLETDLMVGDNITVRRYCVDRSVYQYWSEYQSTNPGTAAPGNPTSNISNDALGYFSVASAKEFAMRIEARDIGD</sequence>
<comment type="caution">
    <text evidence="1">The sequence shown here is derived from an EMBL/GenBank/DDBJ whole genome shotgun (WGS) entry which is preliminary data.</text>
</comment>
<protein>
    <submittedName>
        <fullName evidence="1">Uncharacterized protein DUF4249</fullName>
    </submittedName>
</protein>
<dbReference type="InterPro" id="IPR025345">
    <property type="entry name" value="DUF4249"/>
</dbReference>
<dbReference type="EMBL" id="VNHX01000002">
    <property type="protein sequence ID" value="TYP97703.1"/>
    <property type="molecule type" value="Genomic_DNA"/>
</dbReference>
<organism evidence="1 2">
    <name type="scientific">Sphingobacterium allocomposti</name>
    <dbReference type="NCBI Taxonomy" id="415956"/>
    <lineage>
        <taxon>Bacteria</taxon>
        <taxon>Pseudomonadati</taxon>
        <taxon>Bacteroidota</taxon>
        <taxon>Sphingobacteriia</taxon>
        <taxon>Sphingobacteriales</taxon>
        <taxon>Sphingobacteriaceae</taxon>
        <taxon>Sphingobacterium</taxon>
    </lineage>
</organism>
<reference evidence="1 2" key="1">
    <citation type="submission" date="2019-07" db="EMBL/GenBank/DDBJ databases">
        <title>Genomic Encyclopedia of Archaeal and Bacterial Type Strains, Phase II (KMG-II): from individual species to whole genera.</title>
        <authorList>
            <person name="Goeker M."/>
        </authorList>
    </citation>
    <scope>NUCLEOTIDE SEQUENCE [LARGE SCALE GENOMIC DNA]</scope>
    <source>
        <strain evidence="1 2">DSM 18850</strain>
    </source>
</reference>
<name>A0A5S5DP36_9SPHI</name>
<accession>A0A5S5DP36</accession>
<dbReference type="AlphaFoldDB" id="A0A5S5DP36"/>
<evidence type="ECO:0000313" key="2">
    <source>
        <dbReference type="Proteomes" id="UP000325105"/>
    </source>
</evidence>
<keyword evidence="2" id="KW-1185">Reference proteome</keyword>
<dbReference type="Pfam" id="PF14054">
    <property type="entry name" value="DUF4249"/>
    <property type="match status" value="1"/>
</dbReference>
<proteinExistence type="predicted"/>
<evidence type="ECO:0000313" key="1">
    <source>
        <dbReference type="EMBL" id="TYP97703.1"/>
    </source>
</evidence>
<gene>
    <name evidence="1" type="ORF">BC792_102125</name>
</gene>